<gene>
    <name evidence="5" type="ORF">VP01_2019g1</name>
</gene>
<keyword evidence="2" id="KW-0808">Transferase</keyword>
<feature type="domain" description="N-acetyltransferase" evidence="4">
    <location>
        <begin position="50"/>
        <end position="222"/>
    </location>
</feature>
<name>A0A0L6VB30_9BASI</name>
<dbReference type="STRING" id="27349.A0A0L6VB30"/>
<reference evidence="5 6" key="1">
    <citation type="submission" date="2015-08" db="EMBL/GenBank/DDBJ databases">
        <title>Next Generation Sequencing and Analysis of the Genome of Puccinia sorghi L Schw, the Causal Agent of Maize Common Rust.</title>
        <authorList>
            <person name="Rochi L."/>
            <person name="Burguener G."/>
            <person name="Darino M."/>
            <person name="Turjanski A."/>
            <person name="Kreff E."/>
            <person name="Dieguez M.J."/>
            <person name="Sacco F."/>
        </authorList>
    </citation>
    <scope>NUCLEOTIDE SEQUENCE [LARGE SCALE GENOMIC DNA]</scope>
    <source>
        <strain evidence="5 6">RO10H11247</strain>
    </source>
</reference>
<evidence type="ECO:0000313" key="5">
    <source>
        <dbReference type="EMBL" id="KNZ58001.1"/>
    </source>
</evidence>
<dbReference type="OrthoDB" id="5043642at2759"/>
<dbReference type="InterPro" id="IPR016181">
    <property type="entry name" value="Acyl_CoA_acyltransferase"/>
</dbReference>
<evidence type="ECO:0000256" key="3">
    <source>
        <dbReference type="ARBA" id="ARBA00023315"/>
    </source>
</evidence>
<organism evidence="5 6">
    <name type="scientific">Puccinia sorghi</name>
    <dbReference type="NCBI Taxonomy" id="27349"/>
    <lineage>
        <taxon>Eukaryota</taxon>
        <taxon>Fungi</taxon>
        <taxon>Dikarya</taxon>
        <taxon>Basidiomycota</taxon>
        <taxon>Pucciniomycotina</taxon>
        <taxon>Pucciniomycetes</taxon>
        <taxon>Pucciniales</taxon>
        <taxon>Pucciniaceae</taxon>
        <taxon>Puccinia</taxon>
    </lineage>
</organism>
<dbReference type="PANTHER" id="PTHR13256">
    <property type="entry name" value="N-ACETYLTRANSFERASE 9"/>
    <property type="match status" value="1"/>
</dbReference>
<dbReference type="SUPFAM" id="SSF55729">
    <property type="entry name" value="Acyl-CoA N-acyltransferases (Nat)"/>
    <property type="match status" value="1"/>
</dbReference>
<accession>A0A0L6VB30</accession>
<evidence type="ECO:0000259" key="4">
    <source>
        <dbReference type="Pfam" id="PF13302"/>
    </source>
</evidence>
<protein>
    <recommendedName>
        <fullName evidence="4">N-acetyltransferase domain-containing protein</fullName>
    </recommendedName>
</protein>
<dbReference type="GO" id="GO:0008080">
    <property type="term" value="F:N-acetyltransferase activity"/>
    <property type="evidence" value="ECO:0007669"/>
    <property type="project" value="InterPro"/>
</dbReference>
<dbReference type="InterPro" id="IPR039135">
    <property type="entry name" value="NAT9-like"/>
</dbReference>
<comment type="similarity">
    <text evidence="1">Belongs to the acetyltransferase family. GNAT subfamily.</text>
</comment>
<dbReference type="PANTHER" id="PTHR13256:SF16">
    <property type="entry name" value="ALPHA_BETA-TUBULIN-N-ACETYLTRANSFERASE 9"/>
    <property type="match status" value="1"/>
</dbReference>
<evidence type="ECO:0000313" key="6">
    <source>
        <dbReference type="Proteomes" id="UP000037035"/>
    </source>
</evidence>
<dbReference type="Pfam" id="PF13302">
    <property type="entry name" value="Acetyltransf_3"/>
    <property type="match status" value="1"/>
</dbReference>
<comment type="caution">
    <text evidence="5">The sequence shown here is derived from an EMBL/GenBank/DDBJ whole genome shotgun (WGS) entry which is preliminary data.</text>
</comment>
<dbReference type="AlphaFoldDB" id="A0A0L6VB30"/>
<dbReference type="InterPro" id="IPR000182">
    <property type="entry name" value="GNAT_dom"/>
</dbReference>
<sequence>MVSSGWLSRSRAQPCDLGHNTQAFKRCESTREPRSTARGWLWCPTGMSIKEHVPQYHEWMSDQELRESTASELLTLQEEYDMCERWAQDHDSSPELTFIILARDSSPPSESDQPGNVPSDNLGQMIGDVNLFLSPDDEFSHSSSSSEAVHATSPCKGELEIMIASTKHRQLGLATEALQLFLSYIQLNSSTHVHPVLPHFPALSFFFVKISFNNTISQRLFETDHVGLSCNQKLGFEKKSTNTVFEEYEYHLNYPVPTLTIDEISVPKARVTDVIFSGQDTRPARLYHSKWKDSNPIEMTIVPFPVQKSSLHSYELPK</sequence>
<dbReference type="EMBL" id="LAVV01006859">
    <property type="protein sequence ID" value="KNZ58001.1"/>
    <property type="molecule type" value="Genomic_DNA"/>
</dbReference>
<dbReference type="Proteomes" id="UP000037035">
    <property type="component" value="Unassembled WGS sequence"/>
</dbReference>
<evidence type="ECO:0000256" key="2">
    <source>
        <dbReference type="ARBA" id="ARBA00022679"/>
    </source>
</evidence>
<evidence type="ECO:0000256" key="1">
    <source>
        <dbReference type="ARBA" id="ARBA00009342"/>
    </source>
</evidence>
<dbReference type="Gene3D" id="3.40.630.30">
    <property type="match status" value="1"/>
</dbReference>
<keyword evidence="6" id="KW-1185">Reference proteome</keyword>
<keyword evidence="3" id="KW-0012">Acyltransferase</keyword>
<dbReference type="VEuPathDB" id="FungiDB:VP01_2019g1"/>
<proteinExistence type="inferred from homology"/>